<dbReference type="SUPFAM" id="SSF56281">
    <property type="entry name" value="Metallo-hydrolase/oxidoreductase"/>
    <property type="match status" value="1"/>
</dbReference>
<dbReference type="InterPro" id="IPR003594">
    <property type="entry name" value="HATPase_dom"/>
</dbReference>
<dbReference type="SMART" id="SM00387">
    <property type="entry name" value="HATPase_c"/>
    <property type="match status" value="1"/>
</dbReference>
<dbReference type="EMBL" id="CP009513">
    <property type="protein sequence ID" value="AKB68188.1"/>
    <property type="molecule type" value="Genomic_DNA"/>
</dbReference>
<reference evidence="2 3" key="1">
    <citation type="submission" date="2014-07" db="EMBL/GenBank/DDBJ databases">
        <title>Methanogenic archaea and the global carbon cycle.</title>
        <authorList>
            <person name="Henriksen J.R."/>
            <person name="Luke J."/>
            <person name="Reinhart S."/>
            <person name="Benedict M.N."/>
            <person name="Youngblut N.D."/>
            <person name="Metcalf M.E."/>
            <person name="Whitaker R.J."/>
            <person name="Metcalf W.W."/>
        </authorList>
    </citation>
    <scope>NUCLEOTIDE SEQUENCE [LARGE SCALE GENOMIC DNA]</scope>
    <source>
        <strain evidence="2 3">LYC</strain>
    </source>
</reference>
<organism evidence="2 3">
    <name type="scientific">Methanosarcina mazei LYC</name>
    <dbReference type="NCBI Taxonomy" id="1434114"/>
    <lineage>
        <taxon>Archaea</taxon>
        <taxon>Methanobacteriati</taxon>
        <taxon>Methanobacteriota</taxon>
        <taxon>Stenosarchaea group</taxon>
        <taxon>Methanomicrobia</taxon>
        <taxon>Methanosarcinales</taxon>
        <taxon>Methanosarcinaceae</taxon>
        <taxon>Methanosarcina</taxon>
    </lineage>
</organism>
<dbReference type="Gene3D" id="3.30.565.10">
    <property type="entry name" value="Histidine kinase-like ATPase, C-terminal domain"/>
    <property type="match status" value="1"/>
</dbReference>
<protein>
    <submittedName>
        <fullName evidence="2">Sensory transduction histidine kinase</fullName>
    </submittedName>
</protein>
<dbReference type="PANTHER" id="PTHR43065">
    <property type="entry name" value="SENSOR HISTIDINE KINASE"/>
    <property type="match status" value="1"/>
</dbReference>
<evidence type="ECO:0000313" key="3">
    <source>
        <dbReference type="Proteomes" id="UP000033063"/>
    </source>
</evidence>
<feature type="domain" description="Histidine kinase/HSP90-like ATPase" evidence="1">
    <location>
        <begin position="179"/>
        <end position="291"/>
    </location>
</feature>
<evidence type="ECO:0000259" key="1">
    <source>
        <dbReference type="SMART" id="SM00387"/>
    </source>
</evidence>
<dbReference type="GeneID" id="25418376"/>
<proteinExistence type="predicted"/>
<dbReference type="GO" id="GO:0016301">
    <property type="term" value="F:kinase activity"/>
    <property type="evidence" value="ECO:0007669"/>
    <property type="project" value="UniProtKB-KW"/>
</dbReference>
<dbReference type="SUPFAM" id="SSF55874">
    <property type="entry name" value="ATPase domain of HSP90 chaperone/DNA topoisomerase II/histidine kinase"/>
    <property type="match status" value="1"/>
</dbReference>
<dbReference type="HOGENOM" id="CLU_951920_0_0_2"/>
<dbReference type="PANTHER" id="PTHR43065:SF23">
    <property type="entry name" value="SENSOR HISTIDINE KINASE PDTAS"/>
    <property type="match status" value="1"/>
</dbReference>
<sequence>MPVILNDFPIGHFIDSGHPYTSKTYENMLTTIDEKNIPLLTPKRGEKIDFSSGIDVQVLKPGGTYFTDDVNQNSVVLKITDGKVTFLLMDDAGLEAEKFSNKENIQDSEVLEAFKESRDRVISIALIHEELHEGGEYESLNFSLYLEKLAENLLNTYRVGHSHISLDLDLEDNVFFDMDIAVPLGMIINELVSNSLKYAFPGRDEGKIQIKLLSEWVTNEPNNKEELKRKDTKYTLIVTDNGIGIPDNINLENSDTLGLQLVSILVDQLDAKIKVRRDQGTEFTIWFNDIEK</sequence>
<accession>A0A0E3RS41</accession>
<dbReference type="Pfam" id="PF02518">
    <property type="entry name" value="HATPase_c"/>
    <property type="match status" value="1"/>
</dbReference>
<dbReference type="PATRIC" id="fig|1434114.4.peg.2081"/>
<dbReference type="Proteomes" id="UP000033063">
    <property type="component" value="Chromosome"/>
</dbReference>
<dbReference type="Gene3D" id="3.60.15.10">
    <property type="entry name" value="Ribonuclease Z/Hydroxyacylglutathione hydrolase-like"/>
    <property type="match status" value="1"/>
</dbReference>
<dbReference type="InterPro" id="IPR036866">
    <property type="entry name" value="RibonucZ/Hydroxyglut_hydro"/>
</dbReference>
<name>A0A0E3RS41_METMZ</name>
<gene>
    <name evidence="2" type="ORF">MSMAL_1645</name>
</gene>
<keyword evidence="2" id="KW-0808">Transferase</keyword>
<dbReference type="InterPro" id="IPR011495">
    <property type="entry name" value="Sig_transdc_His_kin_sub2_dim/P"/>
</dbReference>
<dbReference type="AlphaFoldDB" id="A0A0E3RS41"/>
<evidence type="ECO:0000313" key="2">
    <source>
        <dbReference type="EMBL" id="AKB68188.1"/>
    </source>
</evidence>
<keyword evidence="2" id="KW-0418">Kinase</keyword>
<dbReference type="Pfam" id="PF07568">
    <property type="entry name" value="HisKA_2"/>
    <property type="match status" value="1"/>
</dbReference>
<dbReference type="RefSeq" id="WP_052718751.1">
    <property type="nucleotide sequence ID" value="NZ_CP009513.1"/>
</dbReference>
<dbReference type="InterPro" id="IPR036890">
    <property type="entry name" value="HATPase_C_sf"/>
</dbReference>